<dbReference type="EMBL" id="JACHXU010000014">
    <property type="protein sequence ID" value="MBB3208124.1"/>
    <property type="molecule type" value="Genomic_DNA"/>
</dbReference>
<feature type="domain" description="UspA" evidence="2">
    <location>
        <begin position="1"/>
        <end position="141"/>
    </location>
</feature>
<gene>
    <name evidence="3" type="ORF">FHS27_003951</name>
</gene>
<dbReference type="RefSeq" id="WP_184306368.1">
    <property type="nucleotide sequence ID" value="NZ_JACHXU010000014.1"/>
</dbReference>
<dbReference type="Gene3D" id="3.40.50.620">
    <property type="entry name" value="HUPs"/>
    <property type="match status" value="2"/>
</dbReference>
<evidence type="ECO:0000259" key="2">
    <source>
        <dbReference type="Pfam" id="PF00582"/>
    </source>
</evidence>
<dbReference type="PANTHER" id="PTHR43010">
    <property type="entry name" value="UNIVERSAL STRESS PROTEIN SLR1230"/>
    <property type="match status" value="1"/>
</dbReference>
<proteinExistence type="inferred from homology"/>
<comment type="caution">
    <text evidence="3">The sequence shown here is derived from an EMBL/GenBank/DDBJ whole genome shotgun (WGS) entry which is preliminary data.</text>
</comment>
<organism evidence="3 4">
    <name type="scientific">Aporhodopirellula rubra</name>
    <dbReference type="NCBI Taxonomy" id="980271"/>
    <lineage>
        <taxon>Bacteria</taxon>
        <taxon>Pseudomonadati</taxon>
        <taxon>Planctomycetota</taxon>
        <taxon>Planctomycetia</taxon>
        <taxon>Pirellulales</taxon>
        <taxon>Pirellulaceae</taxon>
        <taxon>Aporhodopirellula</taxon>
    </lineage>
</organism>
<accession>A0A7W5E0T7</accession>
<dbReference type="InterPro" id="IPR006016">
    <property type="entry name" value="UspA"/>
</dbReference>
<dbReference type="InterPro" id="IPR051688">
    <property type="entry name" value="USP_A"/>
</dbReference>
<sequence length="300" mass="32502">MKSILLATDGSSTANDAARFLAHLPHDEQIELTVVTVIYVPGAQKTYLAGDWYETCLARERKLADKAFASVQEMFTGANVVLRQIVREGHPAETITAVAREIHPELVVLGATGHAGIARVLLGSTSDYVATHAPCSVLVIRPTGAVEGVHPLRVLIGYEDAGPAQAAIEEFAEFDWGAESNVRLISVCYPDRFFDAPPPKVSPESIQRAAAALHDSAPNAKGLLIESDHIGEGLVRYAESHEVDLMVVGETPRTRLGRVLMGSMTRYVLRHAPCSVWITRNRMIHGGKKKEMEEIGAHGA</sequence>
<dbReference type="PANTHER" id="PTHR43010:SF1">
    <property type="entry name" value="USPA DOMAIN-CONTAINING PROTEIN"/>
    <property type="match status" value="1"/>
</dbReference>
<dbReference type="InterPro" id="IPR014729">
    <property type="entry name" value="Rossmann-like_a/b/a_fold"/>
</dbReference>
<dbReference type="Proteomes" id="UP000536179">
    <property type="component" value="Unassembled WGS sequence"/>
</dbReference>
<keyword evidence="4" id="KW-1185">Reference proteome</keyword>
<dbReference type="AlphaFoldDB" id="A0A7W5E0T7"/>
<dbReference type="InterPro" id="IPR006015">
    <property type="entry name" value="Universal_stress_UspA"/>
</dbReference>
<evidence type="ECO:0000313" key="4">
    <source>
        <dbReference type="Proteomes" id="UP000536179"/>
    </source>
</evidence>
<reference evidence="3 4" key="1">
    <citation type="submission" date="2020-08" db="EMBL/GenBank/DDBJ databases">
        <title>Genomic Encyclopedia of Type Strains, Phase III (KMG-III): the genomes of soil and plant-associated and newly described type strains.</title>
        <authorList>
            <person name="Whitman W."/>
        </authorList>
    </citation>
    <scope>NUCLEOTIDE SEQUENCE [LARGE SCALE GENOMIC DNA]</scope>
    <source>
        <strain evidence="3 4">CECT 8075</strain>
    </source>
</reference>
<dbReference type="SUPFAM" id="SSF52402">
    <property type="entry name" value="Adenine nucleotide alpha hydrolases-like"/>
    <property type="match status" value="2"/>
</dbReference>
<comment type="similarity">
    <text evidence="1">Belongs to the universal stress protein A family.</text>
</comment>
<name>A0A7W5E0T7_9BACT</name>
<dbReference type="CDD" id="cd00293">
    <property type="entry name" value="USP-like"/>
    <property type="match status" value="2"/>
</dbReference>
<dbReference type="PRINTS" id="PR01438">
    <property type="entry name" value="UNVRSLSTRESS"/>
</dbReference>
<evidence type="ECO:0000256" key="1">
    <source>
        <dbReference type="ARBA" id="ARBA00008791"/>
    </source>
</evidence>
<protein>
    <submittedName>
        <fullName evidence="3">Nucleotide-binding universal stress UspA family protein</fullName>
    </submittedName>
</protein>
<feature type="domain" description="UspA" evidence="2">
    <location>
        <begin position="153"/>
        <end position="280"/>
    </location>
</feature>
<evidence type="ECO:0000313" key="3">
    <source>
        <dbReference type="EMBL" id="MBB3208124.1"/>
    </source>
</evidence>
<dbReference type="Pfam" id="PF00582">
    <property type="entry name" value="Usp"/>
    <property type="match status" value="2"/>
</dbReference>